<dbReference type="Proteomes" id="UP001057402">
    <property type="component" value="Chromosome 9"/>
</dbReference>
<proteinExistence type="predicted"/>
<organism evidence="1 2">
    <name type="scientific">Melastoma candidum</name>
    <dbReference type="NCBI Taxonomy" id="119954"/>
    <lineage>
        <taxon>Eukaryota</taxon>
        <taxon>Viridiplantae</taxon>
        <taxon>Streptophyta</taxon>
        <taxon>Embryophyta</taxon>
        <taxon>Tracheophyta</taxon>
        <taxon>Spermatophyta</taxon>
        <taxon>Magnoliopsida</taxon>
        <taxon>eudicotyledons</taxon>
        <taxon>Gunneridae</taxon>
        <taxon>Pentapetalae</taxon>
        <taxon>rosids</taxon>
        <taxon>malvids</taxon>
        <taxon>Myrtales</taxon>
        <taxon>Melastomataceae</taxon>
        <taxon>Melastomatoideae</taxon>
        <taxon>Melastomateae</taxon>
        <taxon>Melastoma</taxon>
    </lineage>
</organism>
<protein>
    <submittedName>
        <fullName evidence="1">Uncharacterized protein</fullName>
    </submittedName>
</protein>
<accession>A0ACB9MKY5</accession>
<evidence type="ECO:0000313" key="1">
    <source>
        <dbReference type="EMBL" id="KAI4324711.1"/>
    </source>
</evidence>
<keyword evidence="2" id="KW-1185">Reference proteome</keyword>
<dbReference type="EMBL" id="CM042888">
    <property type="protein sequence ID" value="KAI4324711.1"/>
    <property type="molecule type" value="Genomic_DNA"/>
</dbReference>
<sequence>MASVRALNRTPALPSVVLRALRSVVTVPSRHPEAEPDGYHLVNDISRVLSDNRNPSDELEPSLTPFVTRISPDVVEQVLKRCKNLGFSSHRLFLWARMLPGFRPSEESYRIMVDVLGSGGHFALLWDFLREMKRSPEADSVIDRELFWLVFRGYSKNNLPGDAVRAFSRMQDEFGVIPGIDDFDKLLYVLCKRKHVRHAQEFFDSKKSEFGVGVRSYSILVRGWGDIGEMEGARRVFDEMLERGVTLDAAAYNSILEALCKGGKVEEAYEMFRGMGSKGVDPNAQTYEIFVRAYCEASDLHSAFMVLDRMERHDLVPSVYTYNYVIRTLCKNEKIEEAYELLDEMVRKGAVPDVWGYNAVLAYHCGRKEVNRSLGLLSRMEKVNCQPDRHSYNMVLKMLIQIGRFDRVEEVWCGMERVGFHPSVPTYSVMVHELSKKRGKLEEAVKYFERMIDEGLPPYPTTVELLHNRLIGWGMLEHIDVLCGKMERSTSCSVREMASAMRGNKRGRRWKREEETELESD</sequence>
<gene>
    <name evidence="1" type="ORF">MLD38_030171</name>
</gene>
<name>A0ACB9MKY5_9MYRT</name>
<reference evidence="2" key="1">
    <citation type="journal article" date="2023" name="Front. Plant Sci.">
        <title>Chromosomal-level genome assembly of Melastoma candidum provides insights into trichome evolution.</title>
        <authorList>
            <person name="Zhong Y."/>
            <person name="Wu W."/>
            <person name="Sun C."/>
            <person name="Zou P."/>
            <person name="Liu Y."/>
            <person name="Dai S."/>
            <person name="Zhou R."/>
        </authorList>
    </citation>
    <scope>NUCLEOTIDE SEQUENCE [LARGE SCALE GENOMIC DNA]</scope>
</reference>
<evidence type="ECO:0000313" key="2">
    <source>
        <dbReference type="Proteomes" id="UP001057402"/>
    </source>
</evidence>
<comment type="caution">
    <text evidence="1">The sequence shown here is derived from an EMBL/GenBank/DDBJ whole genome shotgun (WGS) entry which is preliminary data.</text>
</comment>